<feature type="transmembrane region" description="Helical" evidence="6">
    <location>
        <begin position="155"/>
        <end position="179"/>
    </location>
</feature>
<evidence type="ECO:0000256" key="5">
    <source>
        <dbReference type="ARBA" id="ARBA00023136"/>
    </source>
</evidence>
<evidence type="ECO:0000259" key="7">
    <source>
        <dbReference type="PROSITE" id="PS50850"/>
    </source>
</evidence>
<keyword evidence="2" id="KW-1003">Cell membrane</keyword>
<sequence>METSPSSGFGWFLCGQTLSGFGDRFTAFTAQSVAILVLGASSTQLGVLSATGWLAYPVLGMVAGAVLARVRLKRAMIAGELVRFAAFAGVAVTVTAGQVSVTQLLIVVAVAGAATVFVDISGQSLVPSLVGRGRLLSANSRLSGADSMTKLAGPALAGVLFGLAGPGWAAALAAVPFLLSAAARLPIRVAEERPGHRRDPPGALLGGMRQGVVFVWRHPLLRPLVCRSALRGFGTGAVDAVLLLFAYRGLGLSSTQGGLLMAAGSVGALAGAVLATRIIGRLGMRRSLLLTGLEGALWLAVPLCAVAEPLVVLLLIRLLSAVWLPVWGVLDAGLRQTLAPPGRQSTVHAVTRTLSFSAIPLGAVAAGFTGDALAARLGTPAGLGMVLAAGGLVAASGVLMLRKEALLDDRQVTALSVRR</sequence>
<dbReference type="Gene3D" id="1.20.1250.20">
    <property type="entry name" value="MFS general substrate transporter like domains"/>
    <property type="match status" value="1"/>
</dbReference>
<dbReference type="CDD" id="cd06173">
    <property type="entry name" value="MFS_MefA_like"/>
    <property type="match status" value="1"/>
</dbReference>
<keyword evidence="9" id="KW-1185">Reference proteome</keyword>
<dbReference type="EMBL" id="WHPN01000035">
    <property type="protein sequence ID" value="KAF4410831.1"/>
    <property type="molecule type" value="Genomic_DNA"/>
</dbReference>
<gene>
    <name evidence="8" type="ORF">GCU69_01665</name>
</gene>
<feature type="transmembrane region" description="Helical" evidence="6">
    <location>
        <begin position="53"/>
        <end position="72"/>
    </location>
</feature>
<feature type="transmembrane region" description="Helical" evidence="6">
    <location>
        <begin position="259"/>
        <end position="276"/>
    </location>
</feature>
<evidence type="ECO:0000256" key="3">
    <source>
        <dbReference type="ARBA" id="ARBA00022692"/>
    </source>
</evidence>
<name>A0ABQ7FPG7_9ACTN</name>
<organism evidence="8 9">
    <name type="scientific">Streptomyces lycii</name>
    <dbReference type="NCBI Taxonomy" id="2654337"/>
    <lineage>
        <taxon>Bacteria</taxon>
        <taxon>Bacillati</taxon>
        <taxon>Actinomycetota</taxon>
        <taxon>Actinomycetes</taxon>
        <taxon>Kitasatosporales</taxon>
        <taxon>Streptomycetaceae</taxon>
        <taxon>Streptomyces</taxon>
    </lineage>
</organism>
<evidence type="ECO:0000313" key="9">
    <source>
        <dbReference type="Proteomes" id="UP000621266"/>
    </source>
</evidence>
<dbReference type="Proteomes" id="UP000621266">
    <property type="component" value="Unassembled WGS sequence"/>
</dbReference>
<keyword evidence="4 6" id="KW-1133">Transmembrane helix</keyword>
<evidence type="ECO:0000313" key="8">
    <source>
        <dbReference type="EMBL" id="KAF4410831.1"/>
    </source>
</evidence>
<keyword evidence="5 6" id="KW-0472">Membrane</keyword>
<reference evidence="8 9" key="1">
    <citation type="submission" date="2019-10" db="EMBL/GenBank/DDBJ databases">
        <title>Streptomyces tenebrisbrunneis sp.nov., an endogenous actinomycete isolated from of Lycium ruthenicum.</title>
        <authorList>
            <person name="Ma L."/>
        </authorList>
    </citation>
    <scope>NUCLEOTIDE SEQUENCE [LARGE SCALE GENOMIC DNA]</scope>
    <source>
        <strain evidence="8 9">TRM 66187</strain>
    </source>
</reference>
<evidence type="ECO:0000256" key="6">
    <source>
        <dbReference type="SAM" id="Phobius"/>
    </source>
</evidence>
<feature type="domain" description="Major facilitator superfamily (MFS) profile" evidence="7">
    <location>
        <begin position="220"/>
        <end position="419"/>
    </location>
</feature>
<dbReference type="InterPro" id="IPR036259">
    <property type="entry name" value="MFS_trans_sf"/>
</dbReference>
<feature type="transmembrane region" description="Helical" evidence="6">
    <location>
        <begin position="354"/>
        <end position="375"/>
    </location>
</feature>
<dbReference type="PANTHER" id="PTHR23513">
    <property type="entry name" value="INTEGRAL MEMBRANE EFFLUX PROTEIN-RELATED"/>
    <property type="match status" value="1"/>
</dbReference>
<evidence type="ECO:0000256" key="1">
    <source>
        <dbReference type="ARBA" id="ARBA00004651"/>
    </source>
</evidence>
<comment type="subcellular location">
    <subcellularLocation>
        <location evidence="1">Cell membrane</location>
        <topology evidence="1">Multi-pass membrane protein</topology>
    </subcellularLocation>
</comment>
<dbReference type="SUPFAM" id="SSF103473">
    <property type="entry name" value="MFS general substrate transporter"/>
    <property type="match status" value="1"/>
</dbReference>
<dbReference type="RefSeq" id="WP_170315756.1">
    <property type="nucleotide sequence ID" value="NZ_WHPN01000035.1"/>
</dbReference>
<keyword evidence="3 6" id="KW-0812">Transmembrane</keyword>
<feature type="transmembrane region" description="Helical" evidence="6">
    <location>
        <begin position="288"/>
        <end position="308"/>
    </location>
</feature>
<accession>A0ABQ7FPG7</accession>
<dbReference type="Pfam" id="PF07690">
    <property type="entry name" value="MFS_1"/>
    <property type="match status" value="1"/>
</dbReference>
<proteinExistence type="predicted"/>
<evidence type="ECO:0000256" key="4">
    <source>
        <dbReference type="ARBA" id="ARBA00022989"/>
    </source>
</evidence>
<dbReference type="InterPro" id="IPR011701">
    <property type="entry name" value="MFS"/>
</dbReference>
<protein>
    <submittedName>
        <fullName evidence="8">MFS transporter</fullName>
    </submittedName>
</protein>
<feature type="transmembrane region" description="Helical" evidence="6">
    <location>
        <begin position="381"/>
        <end position="401"/>
    </location>
</feature>
<feature type="transmembrane region" description="Helical" evidence="6">
    <location>
        <begin position="84"/>
        <end position="117"/>
    </location>
</feature>
<dbReference type="PROSITE" id="PS50850">
    <property type="entry name" value="MFS"/>
    <property type="match status" value="1"/>
</dbReference>
<dbReference type="InterPro" id="IPR020846">
    <property type="entry name" value="MFS_dom"/>
</dbReference>
<dbReference type="PANTHER" id="PTHR23513:SF6">
    <property type="entry name" value="MAJOR FACILITATOR SUPERFAMILY ASSOCIATED DOMAIN-CONTAINING PROTEIN"/>
    <property type="match status" value="1"/>
</dbReference>
<comment type="caution">
    <text evidence="8">The sequence shown here is derived from an EMBL/GenBank/DDBJ whole genome shotgun (WGS) entry which is preliminary data.</text>
</comment>
<evidence type="ECO:0000256" key="2">
    <source>
        <dbReference type="ARBA" id="ARBA00022475"/>
    </source>
</evidence>